<dbReference type="NCBIfam" id="TIGR03086">
    <property type="entry name" value="TIGR03086 family metal-binding protein"/>
    <property type="match status" value="1"/>
</dbReference>
<feature type="region of interest" description="Disordered" evidence="1">
    <location>
        <begin position="66"/>
        <end position="87"/>
    </location>
</feature>
<name>A0ABQ7FG99_9ACTN</name>
<sequence length="205" mass="21645">MTTDTPRETTPAPDLAPVAHQVALLLDGVEDNQYDLPTPCEEYAVRELLGHLLGLTVAFRDAARKDLGPTTDTAPDSAPPPPLTAGWRGRLRTRLDELAAAWREPSAWEGDTQAGGVTFPAAIAGRVALNELLLHGWDLARATGQDFTADAASLAVSAEIMAPPADPAERDGSGFGRVVEVPDDAPALDRAVALSGRDPSWTPPK</sequence>
<accession>A0ABQ7FG99</accession>
<dbReference type="Gene3D" id="1.20.120.450">
    <property type="entry name" value="dinb family like domain"/>
    <property type="match status" value="1"/>
</dbReference>
<dbReference type="RefSeq" id="WP_156207301.1">
    <property type="nucleotide sequence ID" value="NZ_WHPN01000375.1"/>
</dbReference>
<dbReference type="EMBL" id="WHPN01000375">
    <property type="protein sequence ID" value="KAF4406283.1"/>
    <property type="molecule type" value="Genomic_DNA"/>
</dbReference>
<dbReference type="Proteomes" id="UP000621266">
    <property type="component" value="Unassembled WGS sequence"/>
</dbReference>
<gene>
    <name evidence="3" type="ORF">GCU69_25905</name>
</gene>
<evidence type="ECO:0000313" key="4">
    <source>
        <dbReference type="Proteomes" id="UP000621266"/>
    </source>
</evidence>
<dbReference type="NCBIfam" id="TIGR03083">
    <property type="entry name" value="maleylpyruvate isomerase family mycothiol-dependent enzyme"/>
    <property type="match status" value="1"/>
</dbReference>
<comment type="caution">
    <text evidence="3">The sequence shown here is derived from an EMBL/GenBank/DDBJ whole genome shotgun (WGS) entry which is preliminary data.</text>
</comment>
<dbReference type="InterPro" id="IPR034660">
    <property type="entry name" value="DinB/YfiT-like"/>
</dbReference>
<dbReference type="InterPro" id="IPR024344">
    <property type="entry name" value="MDMPI_metal-binding"/>
</dbReference>
<evidence type="ECO:0000259" key="2">
    <source>
        <dbReference type="Pfam" id="PF11716"/>
    </source>
</evidence>
<evidence type="ECO:0000256" key="1">
    <source>
        <dbReference type="SAM" id="MobiDB-lite"/>
    </source>
</evidence>
<organism evidence="3 4">
    <name type="scientific">Streptomyces lycii</name>
    <dbReference type="NCBI Taxonomy" id="2654337"/>
    <lineage>
        <taxon>Bacteria</taxon>
        <taxon>Bacillati</taxon>
        <taxon>Actinomycetota</taxon>
        <taxon>Actinomycetes</taxon>
        <taxon>Kitasatosporales</taxon>
        <taxon>Streptomycetaceae</taxon>
        <taxon>Streptomyces</taxon>
    </lineage>
</organism>
<dbReference type="Pfam" id="PF11716">
    <property type="entry name" value="MDMPI_N"/>
    <property type="match status" value="1"/>
</dbReference>
<proteinExistence type="predicted"/>
<reference evidence="3 4" key="1">
    <citation type="submission" date="2019-10" db="EMBL/GenBank/DDBJ databases">
        <title>Streptomyces tenebrisbrunneis sp.nov., an endogenous actinomycete isolated from of Lycium ruthenicum.</title>
        <authorList>
            <person name="Ma L."/>
        </authorList>
    </citation>
    <scope>NUCLEOTIDE SEQUENCE [LARGE SCALE GENOMIC DNA]</scope>
    <source>
        <strain evidence="3 4">TRM 66187</strain>
    </source>
</reference>
<keyword evidence="4" id="KW-1185">Reference proteome</keyword>
<protein>
    <submittedName>
        <fullName evidence="3">TIGR03086 family protein</fullName>
    </submittedName>
</protein>
<dbReference type="InterPro" id="IPR017517">
    <property type="entry name" value="Maleyloyr_isom"/>
</dbReference>
<evidence type="ECO:0000313" key="3">
    <source>
        <dbReference type="EMBL" id="KAF4406283.1"/>
    </source>
</evidence>
<dbReference type="InterPro" id="IPR017520">
    <property type="entry name" value="CHP03086"/>
</dbReference>
<feature type="domain" description="Mycothiol-dependent maleylpyruvate isomerase metal-binding" evidence="2">
    <location>
        <begin position="16"/>
        <end position="140"/>
    </location>
</feature>
<dbReference type="SUPFAM" id="SSF109854">
    <property type="entry name" value="DinB/YfiT-like putative metalloenzymes"/>
    <property type="match status" value="1"/>
</dbReference>